<protein>
    <submittedName>
        <fullName evidence="2">1-acyl-sn-glycerol-3-phosphate acyltransferase</fullName>
    </submittedName>
</protein>
<keyword evidence="2" id="KW-0808">Transferase</keyword>
<reference evidence="2" key="1">
    <citation type="submission" date="2020-10" db="EMBL/GenBank/DDBJ databases">
        <authorList>
            <person name="Gilroy R."/>
        </authorList>
    </citation>
    <scope>NUCLEOTIDE SEQUENCE</scope>
    <source>
        <strain evidence="2">15467</strain>
    </source>
</reference>
<keyword evidence="2" id="KW-0012">Acyltransferase</keyword>
<evidence type="ECO:0000259" key="1">
    <source>
        <dbReference type="Pfam" id="PF01553"/>
    </source>
</evidence>
<evidence type="ECO:0000313" key="3">
    <source>
        <dbReference type="Proteomes" id="UP000823635"/>
    </source>
</evidence>
<reference evidence="2" key="2">
    <citation type="journal article" date="2021" name="PeerJ">
        <title>Extensive microbial diversity within the chicken gut microbiome revealed by metagenomics and culture.</title>
        <authorList>
            <person name="Gilroy R."/>
            <person name="Ravi A."/>
            <person name="Getino M."/>
            <person name="Pursley I."/>
            <person name="Horton D.L."/>
            <person name="Alikhan N.F."/>
            <person name="Baker D."/>
            <person name="Gharbi K."/>
            <person name="Hall N."/>
            <person name="Watson M."/>
            <person name="Adriaenssens E.M."/>
            <person name="Foster-Nyarko E."/>
            <person name="Jarju S."/>
            <person name="Secka A."/>
            <person name="Antonio M."/>
            <person name="Oren A."/>
            <person name="Chaudhuri R.R."/>
            <person name="La Ragione R."/>
            <person name="Hildebrand F."/>
            <person name="Pallen M.J."/>
        </authorList>
    </citation>
    <scope>NUCLEOTIDE SEQUENCE</scope>
    <source>
        <strain evidence="2">15467</strain>
    </source>
</reference>
<sequence>MDIKVFDDIRPYIDMEIPAAMERIAANPLLDEIAKYLLPDGNHEQFRNILLSCRTTDDFQNRVMAFVVNKILSDTSKGLTYGGLSNFDGGKKFLIITNHRDIVLDSAIINIILHNHNIQTTEIAVGDNLITSDFIEDIARTNKMIKVVRSTSPREVYTSSQKLSKYIRYNVASQKSSIWIAQRNGRTKDGFDYTEQGLLKMLEMSGSGDFVKDFSELCILPASISYEYEPCDLLKAVELYVSKRRKYVKSANEDLNSILTGIMQFKGNIHIEFTTPISMQEVQHAAGLDKNERFKQLASDMDMRIVSAYKLWSNNYIAYDLLHGTEKFSEHYTPQQKSAFENYLLFKLHGTEECDADELREIFLGIYANPIIRKEEILQLG</sequence>
<organism evidence="2 3">
    <name type="scientific">Candidatus Egerieousia excrementavium</name>
    <dbReference type="NCBI Taxonomy" id="2840778"/>
    <lineage>
        <taxon>Bacteria</taxon>
        <taxon>Pseudomonadati</taxon>
        <taxon>Bacteroidota</taxon>
        <taxon>Bacteroidia</taxon>
        <taxon>Bacteroidales</taxon>
        <taxon>Candidatus Egerieousia</taxon>
    </lineage>
</organism>
<dbReference type="Proteomes" id="UP000823635">
    <property type="component" value="Unassembled WGS sequence"/>
</dbReference>
<comment type="caution">
    <text evidence="2">The sequence shown here is derived from an EMBL/GenBank/DDBJ whole genome shotgun (WGS) entry which is preliminary data.</text>
</comment>
<accession>A0A9D9DN57</accession>
<dbReference type="PANTHER" id="PTHR30068">
    <property type="entry name" value="URONATE ISOMERASE"/>
    <property type="match status" value="1"/>
</dbReference>
<dbReference type="AlphaFoldDB" id="A0A9D9DN57"/>
<proteinExistence type="predicted"/>
<evidence type="ECO:0000313" key="2">
    <source>
        <dbReference type="EMBL" id="MBO8429733.1"/>
    </source>
</evidence>
<dbReference type="InterPro" id="IPR002123">
    <property type="entry name" value="Plipid/glycerol_acylTrfase"/>
</dbReference>
<feature type="domain" description="Phospholipid/glycerol acyltransferase" evidence="1">
    <location>
        <begin position="81"/>
        <end position="181"/>
    </location>
</feature>
<dbReference type="GO" id="GO:0042840">
    <property type="term" value="P:D-glucuronate catabolic process"/>
    <property type="evidence" value="ECO:0007669"/>
    <property type="project" value="TreeGrafter"/>
</dbReference>
<gene>
    <name evidence="2" type="ORF">IAC68_07385</name>
</gene>
<name>A0A9D9DN57_9BACT</name>
<dbReference type="GO" id="GO:0019698">
    <property type="term" value="P:D-galacturonate catabolic process"/>
    <property type="evidence" value="ECO:0007669"/>
    <property type="project" value="TreeGrafter"/>
</dbReference>
<dbReference type="GO" id="GO:0016746">
    <property type="term" value="F:acyltransferase activity"/>
    <property type="evidence" value="ECO:0007669"/>
    <property type="project" value="UniProtKB-KW"/>
</dbReference>
<dbReference type="PANTHER" id="PTHR30068:SF3">
    <property type="entry name" value="PHOSPHOLIPID_GLYCEROL ACYLTRANSFERASE DOMAIN-CONTAINING PROTEIN"/>
    <property type="match status" value="1"/>
</dbReference>
<dbReference type="Pfam" id="PF01553">
    <property type="entry name" value="Acyltransferase"/>
    <property type="match status" value="1"/>
</dbReference>
<dbReference type="EMBL" id="JADINB010000156">
    <property type="protein sequence ID" value="MBO8429733.1"/>
    <property type="molecule type" value="Genomic_DNA"/>
</dbReference>